<gene>
    <name evidence="1" type="ORF">MC7420_5262</name>
</gene>
<evidence type="ECO:0000313" key="1">
    <source>
        <dbReference type="EMBL" id="EDX71637.1"/>
    </source>
</evidence>
<accession>B4W2K8</accession>
<proteinExistence type="predicted"/>
<keyword evidence="2" id="KW-1185">Reference proteome</keyword>
<dbReference type="Proteomes" id="UP000003835">
    <property type="component" value="Unassembled WGS sequence"/>
</dbReference>
<dbReference type="HOGENOM" id="CLU_3287935_0_0_3"/>
<reference evidence="1 2" key="1">
    <citation type="submission" date="2008-07" db="EMBL/GenBank/DDBJ databases">
        <authorList>
            <person name="Tandeau de Marsac N."/>
            <person name="Ferriera S."/>
            <person name="Johnson J."/>
            <person name="Kravitz S."/>
            <person name="Beeson K."/>
            <person name="Sutton G."/>
            <person name="Rogers Y.-H."/>
            <person name="Friedman R."/>
            <person name="Frazier M."/>
            <person name="Venter J.C."/>
        </authorList>
    </citation>
    <scope>NUCLEOTIDE SEQUENCE [LARGE SCALE GENOMIC DNA]</scope>
    <source>
        <strain evidence="1 2">PCC 7420</strain>
    </source>
</reference>
<dbReference type="STRING" id="118168.MC7420_5262"/>
<evidence type="ECO:0000313" key="2">
    <source>
        <dbReference type="Proteomes" id="UP000003835"/>
    </source>
</evidence>
<protein>
    <submittedName>
        <fullName evidence="1">Uncharacterized protein</fullName>
    </submittedName>
</protein>
<name>B4W2K8_9CYAN</name>
<sequence length="40" mass="4443">MTAYQELMAGVSETRNLLKAELMNALNEGEILDLFKKSGI</sequence>
<dbReference type="EMBL" id="DS989871">
    <property type="protein sequence ID" value="EDX71637.1"/>
    <property type="molecule type" value="Genomic_DNA"/>
</dbReference>
<dbReference type="AlphaFoldDB" id="B4W2K8"/>
<organism evidence="1 2">
    <name type="scientific">Coleofasciculus chthonoplastes PCC 7420</name>
    <dbReference type="NCBI Taxonomy" id="118168"/>
    <lineage>
        <taxon>Bacteria</taxon>
        <taxon>Bacillati</taxon>
        <taxon>Cyanobacteriota</taxon>
        <taxon>Cyanophyceae</taxon>
        <taxon>Coleofasciculales</taxon>
        <taxon>Coleofasciculaceae</taxon>
        <taxon>Coleofasciculus</taxon>
    </lineage>
</organism>